<dbReference type="AlphaFoldDB" id="A0A533I7N5"/>
<evidence type="ECO:0000256" key="4">
    <source>
        <dbReference type="ARBA" id="ARBA00022989"/>
    </source>
</evidence>
<feature type="transmembrane region" description="Helical" evidence="6">
    <location>
        <begin position="209"/>
        <end position="232"/>
    </location>
</feature>
<dbReference type="PANTHER" id="PTHR10010">
    <property type="entry name" value="SOLUTE CARRIER FAMILY 34 SODIUM PHOSPHATE , MEMBER 2-RELATED"/>
    <property type="match status" value="1"/>
</dbReference>
<gene>
    <name evidence="8" type="ORF">DI616_08570</name>
</gene>
<dbReference type="Gene3D" id="1.20.58.220">
    <property type="entry name" value="Phosphate transport system protein phou homolog 2, domain 2"/>
    <property type="match status" value="1"/>
</dbReference>
<accession>A0A533I7N5</accession>
<dbReference type="Pfam" id="PF02690">
    <property type="entry name" value="Na_Pi_cotrans"/>
    <property type="match status" value="2"/>
</dbReference>
<evidence type="ECO:0000256" key="2">
    <source>
        <dbReference type="ARBA" id="ARBA00022475"/>
    </source>
</evidence>
<evidence type="ECO:0000259" key="7">
    <source>
        <dbReference type="Pfam" id="PF01895"/>
    </source>
</evidence>
<sequence>MVLFIVNLAGAVALLLWSVRLIRTGIERAFAAPLRQLMRHASSSRLTAAAAGAGAAIMLQSSTAVAMLTAGFAQTGTLAIVAGIAMILGADLGSAIAAQILLLPVQAIVPALLVLGVGLFLRSKGHRARQAGRILVGLALVLVSLSMIRDAALPLQQSDLVNAVIQRLASDPVSGFVLAAAVTYAMHSSIAAVLMFVTFAMHGLLPASAAATMVLGANFGGAMIPVALTWYGDRRARQIMISNLILRGGGSILVLLAIQIWPDVLDRLGGTTARQTINLHLAFNLAVALMALPFLGPVARLAGLVLKPDSGEAENRPSALDPDMLSNPQQALTNAQREVLRMAEDVHNMLLPVLGLFQTWDGPAAEHISGRENQIDRMHYEIKLYLSRLQDSQLTPDQRQRSMSIATTANHLEDAGDQIAGNLVPLARKMHQQGLSFSAEGLRELTDFHDRVLSNAKLSLNVMMTADIEDARQLIEEKDRMRAAERDLQNAHLARLRDRNRAAVETTNQHQEAIRALKQINTDFTYVAYPIVEGAGDLLQSRLA</sequence>
<dbReference type="GO" id="GO:0005436">
    <property type="term" value="F:sodium:phosphate symporter activity"/>
    <property type="evidence" value="ECO:0007669"/>
    <property type="project" value="InterPro"/>
</dbReference>
<keyword evidence="3 6" id="KW-0812">Transmembrane</keyword>
<feature type="transmembrane region" description="Helical" evidence="6">
    <location>
        <begin position="100"/>
        <end position="121"/>
    </location>
</feature>
<feature type="domain" description="PhoU" evidence="7">
    <location>
        <begin position="339"/>
        <end position="419"/>
    </location>
</feature>
<dbReference type="NCBIfam" id="NF037997">
    <property type="entry name" value="Na_Pi_symport"/>
    <property type="match status" value="1"/>
</dbReference>
<dbReference type="InterPro" id="IPR026022">
    <property type="entry name" value="PhoU_dom"/>
</dbReference>
<comment type="subcellular location">
    <subcellularLocation>
        <location evidence="1">Cell membrane</location>
        <topology evidence="1">Multi-pass membrane protein</topology>
    </subcellularLocation>
</comment>
<name>A0A533I7N5_PARDE</name>
<dbReference type="InterPro" id="IPR003841">
    <property type="entry name" value="Na/Pi_transpt"/>
</dbReference>
<feature type="transmembrane region" description="Helical" evidence="6">
    <location>
        <begin position="244"/>
        <end position="261"/>
    </location>
</feature>
<evidence type="ECO:0000313" key="8">
    <source>
        <dbReference type="EMBL" id="TKW67113.1"/>
    </source>
</evidence>
<keyword evidence="2" id="KW-1003">Cell membrane</keyword>
<comment type="caution">
    <text evidence="8">The sequence shown here is derived from an EMBL/GenBank/DDBJ whole genome shotgun (WGS) entry which is preliminary data.</text>
</comment>
<evidence type="ECO:0000256" key="1">
    <source>
        <dbReference type="ARBA" id="ARBA00004651"/>
    </source>
</evidence>
<dbReference type="Pfam" id="PF01895">
    <property type="entry name" value="PhoU"/>
    <property type="match status" value="1"/>
</dbReference>
<evidence type="ECO:0000313" key="9">
    <source>
        <dbReference type="Proteomes" id="UP000315344"/>
    </source>
</evidence>
<dbReference type="InterPro" id="IPR038078">
    <property type="entry name" value="PhoU-like_sf"/>
</dbReference>
<organism evidence="8 9">
    <name type="scientific">Paracoccus denitrificans</name>
    <dbReference type="NCBI Taxonomy" id="266"/>
    <lineage>
        <taxon>Bacteria</taxon>
        <taxon>Pseudomonadati</taxon>
        <taxon>Pseudomonadota</taxon>
        <taxon>Alphaproteobacteria</taxon>
        <taxon>Rhodobacterales</taxon>
        <taxon>Paracoccaceae</taxon>
        <taxon>Paracoccus</taxon>
    </lineage>
</organism>
<dbReference type="PANTHER" id="PTHR10010:SF46">
    <property type="entry name" value="SODIUM-DEPENDENT PHOSPHATE TRANSPORT PROTEIN 2B"/>
    <property type="match status" value="1"/>
</dbReference>
<feature type="transmembrane region" description="Helical" evidence="6">
    <location>
        <begin position="173"/>
        <end position="197"/>
    </location>
</feature>
<dbReference type="GO" id="GO:0044341">
    <property type="term" value="P:sodium-dependent phosphate transport"/>
    <property type="evidence" value="ECO:0007669"/>
    <property type="project" value="InterPro"/>
</dbReference>
<evidence type="ECO:0000256" key="5">
    <source>
        <dbReference type="ARBA" id="ARBA00023136"/>
    </source>
</evidence>
<proteinExistence type="predicted"/>
<dbReference type="GO" id="GO:0005886">
    <property type="term" value="C:plasma membrane"/>
    <property type="evidence" value="ECO:0007669"/>
    <property type="project" value="UniProtKB-SubCell"/>
</dbReference>
<reference evidence="8 9" key="1">
    <citation type="journal article" date="2017" name="Nat. Commun.">
        <title>In situ click chemistry generation of cyclooxygenase-2 inhibitors.</title>
        <authorList>
            <person name="Bhardwaj A."/>
            <person name="Kaur J."/>
            <person name="Wuest M."/>
            <person name="Wuest F."/>
        </authorList>
    </citation>
    <scope>NUCLEOTIDE SEQUENCE [LARGE SCALE GENOMIC DNA]</scope>
    <source>
        <strain evidence="8">S2_012_000_R3_94</strain>
    </source>
</reference>
<dbReference type="SUPFAM" id="SSF109755">
    <property type="entry name" value="PhoU-like"/>
    <property type="match status" value="1"/>
</dbReference>
<feature type="transmembrane region" description="Helical" evidence="6">
    <location>
        <begin position="281"/>
        <end position="306"/>
    </location>
</feature>
<evidence type="ECO:0000256" key="6">
    <source>
        <dbReference type="SAM" id="Phobius"/>
    </source>
</evidence>
<feature type="transmembrane region" description="Helical" evidence="6">
    <location>
        <begin position="64"/>
        <end position="88"/>
    </location>
</feature>
<dbReference type="Proteomes" id="UP000315344">
    <property type="component" value="Unassembled WGS sequence"/>
</dbReference>
<keyword evidence="4 6" id="KW-1133">Transmembrane helix</keyword>
<protein>
    <submittedName>
        <fullName evidence="8">Na/Pi cotransporter family protein</fullName>
    </submittedName>
</protein>
<keyword evidence="5 6" id="KW-0472">Membrane</keyword>
<dbReference type="EMBL" id="VAFL01000005">
    <property type="protein sequence ID" value="TKW67113.1"/>
    <property type="molecule type" value="Genomic_DNA"/>
</dbReference>
<evidence type="ECO:0000256" key="3">
    <source>
        <dbReference type="ARBA" id="ARBA00022692"/>
    </source>
</evidence>